<dbReference type="OrthoDB" id="9773203at2"/>
<dbReference type="RefSeq" id="WP_132777529.1">
    <property type="nucleotide sequence ID" value="NZ_SMBZ01000017.1"/>
</dbReference>
<dbReference type="AlphaFoldDB" id="A0A4R3VWZ4"/>
<dbReference type="EMBL" id="SMBZ01000017">
    <property type="protein sequence ID" value="TCV14066.1"/>
    <property type="molecule type" value="Genomic_DNA"/>
</dbReference>
<dbReference type="Gene3D" id="3.20.20.80">
    <property type="entry name" value="Glycosidases"/>
    <property type="match status" value="1"/>
</dbReference>
<comment type="caution">
    <text evidence="4">The sequence shown here is derived from an EMBL/GenBank/DDBJ whole genome shotgun (WGS) entry which is preliminary data.</text>
</comment>
<evidence type="ECO:0000313" key="5">
    <source>
        <dbReference type="Proteomes" id="UP000295197"/>
    </source>
</evidence>
<dbReference type="Proteomes" id="UP000295197">
    <property type="component" value="Unassembled WGS sequence"/>
</dbReference>
<sequence>MKRIPFYAVMLLSFALLLNSCSKDTVGPGTDPDPNPNPNPPATELIFPKKEMRAAWIATVWSIDWPTSREVAAQKKQYTDLLDRLKQLKFNTVFVQVRGMGDAFYDSPYEPWSANITGTRGKNPGYDVLRFMLDEAHARGIEFHAWINPYRIATRASAATAYPALHSSVSPSWVVDHEKIQIYNPALPEVRQRLADIVKDIITKYNVDGLHLDDYFYPDPSSAGSMKSDDDDFNRLKGSFTDKNAWRRDNVDKAIELIHTTIKTHKQEVVFSISPAASRAYNYNTLYADLPKWTSSGWVDILIPQLYQEIGNSSNPFERNLADWTQFRGKAQVVIGHGYYKFGAADGGAKFQSVQELVNQFDLVRNNRFTVGSAIYSARDILANRIGITDKLAELYAKDVLMPFAGRAVASAPAVPSNLSLSGSELSWTGSGSNIRFAVYYFSNLKAEGELVGVTTSNKLTVSKNGYYCVTAVNVDHVESKASNTIEKK</sequence>
<evidence type="ECO:0000256" key="2">
    <source>
        <dbReference type="SAM" id="SignalP"/>
    </source>
</evidence>
<feature type="signal peptide" evidence="2">
    <location>
        <begin position="1"/>
        <end position="22"/>
    </location>
</feature>
<dbReference type="PANTHER" id="PTHR43405:SF1">
    <property type="entry name" value="GLYCOSYL HYDROLASE DIGH"/>
    <property type="match status" value="1"/>
</dbReference>
<feature type="domain" description="Glycosyl hydrolase-like 10" evidence="3">
    <location>
        <begin position="51"/>
        <end position="335"/>
    </location>
</feature>
<reference evidence="4 5" key="1">
    <citation type="submission" date="2019-03" db="EMBL/GenBank/DDBJ databases">
        <title>Genomic Encyclopedia of Type Strains, Phase IV (KMG-IV): sequencing the most valuable type-strain genomes for metagenomic binning, comparative biology and taxonomic classification.</title>
        <authorList>
            <person name="Goeker M."/>
        </authorList>
    </citation>
    <scope>NUCLEOTIDE SEQUENCE [LARGE SCALE GENOMIC DNA]</scope>
    <source>
        <strain evidence="4 5">DSM 22362</strain>
    </source>
</reference>
<dbReference type="SUPFAM" id="SSF51445">
    <property type="entry name" value="(Trans)glycosidases"/>
    <property type="match status" value="1"/>
</dbReference>
<dbReference type="InterPro" id="IPR052177">
    <property type="entry name" value="Divisome_Glycosyl_Hydrolase"/>
</dbReference>
<proteinExistence type="predicted"/>
<keyword evidence="1 2" id="KW-0732">Signal</keyword>
<evidence type="ECO:0000259" key="3">
    <source>
        <dbReference type="Pfam" id="PF02638"/>
    </source>
</evidence>
<evidence type="ECO:0000313" key="4">
    <source>
        <dbReference type="EMBL" id="TCV14066.1"/>
    </source>
</evidence>
<dbReference type="Pfam" id="PF02638">
    <property type="entry name" value="GHL10"/>
    <property type="match status" value="1"/>
</dbReference>
<evidence type="ECO:0000256" key="1">
    <source>
        <dbReference type="ARBA" id="ARBA00022729"/>
    </source>
</evidence>
<dbReference type="PANTHER" id="PTHR43405">
    <property type="entry name" value="GLYCOSYL HYDROLASE DIGH"/>
    <property type="match status" value="1"/>
</dbReference>
<keyword evidence="4" id="KW-0449">Lipoprotein</keyword>
<dbReference type="InterPro" id="IPR003790">
    <property type="entry name" value="GHL10"/>
</dbReference>
<keyword evidence="5" id="KW-1185">Reference proteome</keyword>
<dbReference type="InterPro" id="IPR017853">
    <property type="entry name" value="GH"/>
</dbReference>
<gene>
    <name evidence="4" type="ORF">EDC17_101726</name>
</gene>
<name>A0A4R3VWZ4_9SPHI</name>
<feature type="chain" id="PRO_5020224280" evidence="2">
    <location>
        <begin position="23"/>
        <end position="489"/>
    </location>
</feature>
<organism evidence="4 5">
    <name type="scientific">Sphingobacterium alimentarium</name>
    <dbReference type="NCBI Taxonomy" id="797292"/>
    <lineage>
        <taxon>Bacteria</taxon>
        <taxon>Pseudomonadati</taxon>
        <taxon>Bacteroidota</taxon>
        <taxon>Sphingobacteriia</taxon>
        <taxon>Sphingobacteriales</taxon>
        <taxon>Sphingobacteriaceae</taxon>
        <taxon>Sphingobacterium</taxon>
    </lineage>
</organism>
<protein>
    <submittedName>
        <fullName evidence="4">Uncharacterized lipoprotein YddW (UPF0748 family)</fullName>
    </submittedName>
</protein>
<accession>A0A4R3VWZ4</accession>